<keyword evidence="2" id="KW-0732">Signal</keyword>
<dbReference type="PROSITE" id="PS51257">
    <property type="entry name" value="PROKAR_LIPOPROTEIN"/>
    <property type="match status" value="1"/>
</dbReference>
<feature type="chain" id="PRO_5045095196" description="Lipoprotein" evidence="2">
    <location>
        <begin position="21"/>
        <end position="216"/>
    </location>
</feature>
<name>A0ABU0KAK0_9ACTN</name>
<dbReference type="Proteomes" id="UP001236795">
    <property type="component" value="Unassembled WGS sequence"/>
</dbReference>
<feature type="region of interest" description="Disordered" evidence="1">
    <location>
        <begin position="31"/>
        <end position="100"/>
    </location>
</feature>
<evidence type="ECO:0000256" key="1">
    <source>
        <dbReference type="SAM" id="MobiDB-lite"/>
    </source>
</evidence>
<dbReference type="EMBL" id="JAUSWC010000004">
    <property type="protein sequence ID" value="MDQ0486391.1"/>
    <property type="molecule type" value="Genomic_DNA"/>
</dbReference>
<evidence type="ECO:0000313" key="3">
    <source>
        <dbReference type="EMBL" id="MDQ0486391.1"/>
    </source>
</evidence>
<reference evidence="3 4" key="1">
    <citation type="submission" date="2023-07" db="EMBL/GenBank/DDBJ databases">
        <title>Genomic Encyclopedia of Type Strains, Phase IV (KMG-IV): sequencing the most valuable type-strain genomes for metagenomic binning, comparative biology and taxonomic classification.</title>
        <authorList>
            <person name="Goeker M."/>
        </authorList>
    </citation>
    <scope>NUCLEOTIDE SEQUENCE [LARGE SCALE GENOMIC DNA]</scope>
    <source>
        <strain evidence="3 4">DSM 40573</strain>
    </source>
</reference>
<sequence>MPRRTRATALAAVAAACALALPLAVSCAGQNDGRRHASTGPDDLRPVFGPEGRNPEKGASEERAGASGERAAERRDSGDGAAAARTPEPDQAPPGTHLSTALRCGPALSSPDGVEAQTCVAVRGEDVWARTYYRNTTGAPLDAALSLLGPDGHSVRSRCVAGAGDDPSLCETPRVRLKGEPLRYTAVAEFAPHTGGAEEGRLLLRAGSNSPAGKDR</sequence>
<evidence type="ECO:0000256" key="2">
    <source>
        <dbReference type="SAM" id="SignalP"/>
    </source>
</evidence>
<gene>
    <name evidence="3" type="ORF">QO019_001226</name>
</gene>
<evidence type="ECO:0000313" key="4">
    <source>
        <dbReference type="Proteomes" id="UP001236795"/>
    </source>
</evidence>
<comment type="caution">
    <text evidence="3">The sequence shown here is derived from an EMBL/GenBank/DDBJ whole genome shotgun (WGS) entry which is preliminary data.</text>
</comment>
<dbReference type="RefSeq" id="WP_136238664.1">
    <property type="nucleotide sequence ID" value="NZ_JAUSWC010000004.1"/>
</dbReference>
<proteinExistence type="predicted"/>
<feature type="compositionally biased region" description="Basic and acidic residues" evidence="1">
    <location>
        <begin position="53"/>
        <end position="78"/>
    </location>
</feature>
<protein>
    <recommendedName>
        <fullName evidence="5">Lipoprotein</fullName>
    </recommendedName>
</protein>
<feature type="signal peptide" evidence="2">
    <location>
        <begin position="1"/>
        <end position="20"/>
    </location>
</feature>
<keyword evidence="4" id="KW-1185">Reference proteome</keyword>
<evidence type="ECO:0008006" key="5">
    <source>
        <dbReference type="Google" id="ProtNLM"/>
    </source>
</evidence>
<organism evidence="3 4">
    <name type="scientific">Streptomyces thermodiastaticus</name>
    <dbReference type="NCBI Taxonomy" id="44061"/>
    <lineage>
        <taxon>Bacteria</taxon>
        <taxon>Bacillati</taxon>
        <taxon>Actinomycetota</taxon>
        <taxon>Actinomycetes</taxon>
        <taxon>Kitasatosporales</taxon>
        <taxon>Streptomycetaceae</taxon>
        <taxon>Streptomyces</taxon>
    </lineage>
</organism>
<accession>A0ABU0KAK0</accession>